<keyword evidence="5" id="KW-0678">Repressor</keyword>
<keyword evidence="8" id="KW-0539">Nucleus</keyword>
<feature type="region of interest" description="Disordered" evidence="9">
    <location>
        <begin position="267"/>
        <end position="289"/>
    </location>
</feature>
<keyword evidence="7" id="KW-0804">Transcription</keyword>
<feature type="region of interest" description="Disordered" evidence="9">
    <location>
        <begin position="47"/>
        <end position="117"/>
    </location>
</feature>
<dbReference type="EMBL" id="PPTA01000014">
    <property type="protein sequence ID" value="TFA99417.1"/>
    <property type="molecule type" value="Genomic_DNA"/>
</dbReference>
<evidence type="ECO:0000256" key="6">
    <source>
        <dbReference type="ARBA" id="ARBA00023015"/>
    </source>
</evidence>
<evidence type="ECO:0000256" key="5">
    <source>
        <dbReference type="ARBA" id="ARBA00022491"/>
    </source>
</evidence>
<feature type="compositionally biased region" description="Low complexity" evidence="9">
    <location>
        <begin position="47"/>
        <end position="58"/>
    </location>
</feature>
<evidence type="ECO:0000256" key="7">
    <source>
        <dbReference type="ARBA" id="ARBA00023163"/>
    </source>
</evidence>
<evidence type="ECO:0000256" key="4">
    <source>
        <dbReference type="ARBA" id="ARBA00022490"/>
    </source>
</evidence>
<comment type="subcellular location">
    <subcellularLocation>
        <location evidence="2">Cytoplasm</location>
    </subcellularLocation>
    <subcellularLocation>
        <location evidence="1">Nucleus</location>
    </subcellularLocation>
</comment>
<keyword evidence="11" id="KW-1185">Reference proteome</keyword>
<gene>
    <name evidence="10" type="ORF">CCMA1212_008880</name>
</gene>
<reference evidence="10 11" key="1">
    <citation type="submission" date="2018-01" db="EMBL/GenBank/DDBJ databases">
        <title>Genome characterization of the sugarcane-associated fungus Trichoderma ghanense CCMA-1212 and their application in lignocelulose bioconversion.</title>
        <authorList>
            <person name="Steindorff A.S."/>
            <person name="Mendes T.D."/>
            <person name="Vilela E.S.D."/>
            <person name="Rodrigues D.S."/>
            <person name="Formighieri E.F."/>
            <person name="Melo I.S."/>
            <person name="Favaro L.C.L."/>
        </authorList>
    </citation>
    <scope>NUCLEOTIDE SEQUENCE [LARGE SCALE GENOMIC DNA]</scope>
    <source>
        <strain evidence="10 11">CCMA-1212</strain>
    </source>
</reference>
<evidence type="ECO:0000313" key="11">
    <source>
        <dbReference type="Proteomes" id="UP001642720"/>
    </source>
</evidence>
<evidence type="ECO:0008006" key="12">
    <source>
        <dbReference type="Google" id="ProtNLM"/>
    </source>
</evidence>
<feature type="compositionally biased region" description="Basic and acidic residues" evidence="9">
    <location>
        <begin position="244"/>
        <end position="254"/>
    </location>
</feature>
<feature type="compositionally biased region" description="Low complexity" evidence="9">
    <location>
        <begin position="90"/>
        <end position="102"/>
    </location>
</feature>
<organism evidence="10 11">
    <name type="scientific">Trichoderma ghanense</name>
    <dbReference type="NCBI Taxonomy" id="65468"/>
    <lineage>
        <taxon>Eukaryota</taxon>
        <taxon>Fungi</taxon>
        <taxon>Dikarya</taxon>
        <taxon>Ascomycota</taxon>
        <taxon>Pezizomycotina</taxon>
        <taxon>Sordariomycetes</taxon>
        <taxon>Hypocreomycetidae</taxon>
        <taxon>Hypocreales</taxon>
        <taxon>Hypocreaceae</taxon>
        <taxon>Trichoderma</taxon>
    </lineage>
</organism>
<evidence type="ECO:0000256" key="2">
    <source>
        <dbReference type="ARBA" id="ARBA00004496"/>
    </source>
</evidence>
<dbReference type="GeneID" id="300580437"/>
<dbReference type="InterPro" id="IPR013734">
    <property type="entry name" value="TF_Nrm1/Whi5"/>
</dbReference>
<comment type="caution">
    <text evidence="10">The sequence shown here is derived from an EMBL/GenBank/DDBJ whole genome shotgun (WGS) entry which is preliminary data.</text>
</comment>
<feature type="region of interest" description="Disordered" evidence="9">
    <location>
        <begin position="1"/>
        <end position="26"/>
    </location>
</feature>
<evidence type="ECO:0000256" key="3">
    <source>
        <dbReference type="ARBA" id="ARBA00006922"/>
    </source>
</evidence>
<name>A0ABY2GTZ3_9HYPO</name>
<keyword evidence="6" id="KW-0805">Transcription regulation</keyword>
<evidence type="ECO:0000256" key="8">
    <source>
        <dbReference type="ARBA" id="ARBA00023242"/>
    </source>
</evidence>
<sequence>MQAIASPTKRRAVLGSLDANAAMSTPAKKVVVAAREEPAMLLLTPSALLASSSPAVESESAKGTKRGTGEDGEDVVDESPAAKKACVDGSTRSSSPSVETSSLFDSSITTTTTTTEPVHMTRPRAMTREQAREKAEILRLRLGLAGYKLRTGQTSVPLSQLQRKPLPPSTTTYNIARRRANTCTSAERTSTHCRVRSVDSITPGVSGLSQEESSSTAASDGIMSVAASSQESVVVETRGNTPARDVDAGSERDKGGLVLAMGVDVDSPSRMFQSSPVPAPVSSLRSTCA</sequence>
<accession>A0ABY2GTZ3</accession>
<evidence type="ECO:0000256" key="1">
    <source>
        <dbReference type="ARBA" id="ARBA00004123"/>
    </source>
</evidence>
<feature type="region of interest" description="Disordered" evidence="9">
    <location>
        <begin position="229"/>
        <end position="254"/>
    </location>
</feature>
<dbReference type="Pfam" id="PF08528">
    <property type="entry name" value="Whi5"/>
    <property type="match status" value="1"/>
</dbReference>
<protein>
    <recommendedName>
        <fullName evidence="12">Cyclin-dependent kinase</fullName>
    </recommendedName>
</protein>
<keyword evidence="4" id="KW-0963">Cytoplasm</keyword>
<evidence type="ECO:0000313" key="10">
    <source>
        <dbReference type="EMBL" id="TFA99417.1"/>
    </source>
</evidence>
<dbReference type="RefSeq" id="XP_073555619.1">
    <property type="nucleotide sequence ID" value="XM_073705987.1"/>
</dbReference>
<evidence type="ECO:0000256" key="9">
    <source>
        <dbReference type="SAM" id="MobiDB-lite"/>
    </source>
</evidence>
<comment type="similarity">
    <text evidence="3">Belongs to the WHI5/NRM1 family.</text>
</comment>
<dbReference type="Proteomes" id="UP001642720">
    <property type="component" value="Unassembled WGS sequence"/>
</dbReference>
<proteinExistence type="inferred from homology"/>